<accession>Q70W53</accession>
<keyword evidence="1" id="KW-0255">Endonuclease</keyword>
<sequence>MRRRARRHAQYEYALTAGQRLQTRVELLIHLDAQRRTDVLAGLYELRHHAHDGIDRHRKAYAGRGARRTVDGGIDSDQPPSRIEQRATGIAGVDGGVGLDQVIDGRAARFSRQRAVERGDDTSGERPVQAEGVADSEHLLTHLEVGTGADRHGRRALETDADLEHGDVVRGARPHQRGLVVAAVGQFDGGFGRALDDVEVGDDVAGVVPDEARASAARHGEHVARPDIAY</sequence>
<organism evidence="1">
    <name type="scientific">Yersinia enterocolitica</name>
    <dbReference type="NCBI Taxonomy" id="630"/>
    <lineage>
        <taxon>Bacteria</taxon>
        <taxon>Pseudomonadati</taxon>
        <taxon>Pseudomonadota</taxon>
        <taxon>Gammaproteobacteria</taxon>
        <taxon>Enterobacterales</taxon>
        <taxon>Yersiniaceae</taxon>
        <taxon>Yersinia</taxon>
    </lineage>
</organism>
<keyword evidence="1" id="KW-0614">Plasmid</keyword>
<dbReference type="AlphaFoldDB" id="Q70W53"/>
<keyword evidence="1" id="KW-0540">Nuclease</keyword>
<keyword evidence="1" id="KW-0378">Hydrolase</keyword>
<protein>
    <submittedName>
        <fullName evidence="1">Uncharacterized protein</fullName>
    </submittedName>
</protein>
<proteinExistence type="predicted"/>
<dbReference type="EMBL" id="AJ519722">
    <property type="protein sequence ID" value="CAD58579.1"/>
    <property type="molecule type" value="Genomic_DNA"/>
</dbReference>
<gene>
    <name evidence="1" type="primary">ORF41</name>
</gene>
<name>Q70W53_YEREN</name>
<dbReference type="GO" id="GO:0004519">
    <property type="term" value="F:endonuclease activity"/>
    <property type="evidence" value="ECO:0007669"/>
    <property type="project" value="UniProtKB-KW"/>
</dbReference>
<geneLocation type="plasmid" evidence="1">
    <name>p29930</name>
</geneLocation>
<evidence type="ECO:0000313" key="1">
    <source>
        <dbReference type="EMBL" id="CAD58579.1"/>
    </source>
</evidence>
<reference evidence="1" key="1">
    <citation type="journal article" date="2003" name="Microbiology">
        <title>A cryptic plasmid of Yersinia enterocolitica encodes a conjugative transfer system related to the regions of CloDF13 Mob and IncX Pil.</title>
        <authorList>
            <person name="Strauch E."/>
            <person name="Goelz G."/>
            <person name="Knabner D."/>
            <person name="Konietzny A."/>
            <person name="Lanka E."/>
            <person name="Appel B."/>
        </authorList>
    </citation>
    <scope>NUCLEOTIDE SEQUENCE</scope>
    <source>
        <plasmid evidence="1">p29930</plasmid>
    </source>
</reference>